<comment type="catalytic activity">
    <reaction evidence="7">
        <text>L-threonyl-[protein] + ATP = O-phospho-L-threonyl-[protein] + ADP + H(+)</text>
        <dbReference type="Rhea" id="RHEA:46608"/>
        <dbReference type="Rhea" id="RHEA-COMP:11060"/>
        <dbReference type="Rhea" id="RHEA-COMP:11605"/>
        <dbReference type="ChEBI" id="CHEBI:15378"/>
        <dbReference type="ChEBI" id="CHEBI:30013"/>
        <dbReference type="ChEBI" id="CHEBI:30616"/>
        <dbReference type="ChEBI" id="CHEBI:61977"/>
        <dbReference type="ChEBI" id="CHEBI:456216"/>
        <dbReference type="EC" id="2.7.11.1"/>
    </reaction>
</comment>
<dbReference type="InterPro" id="IPR036420">
    <property type="entry name" value="BRCT_dom_sf"/>
</dbReference>
<evidence type="ECO:0000313" key="13">
    <source>
        <dbReference type="Proteomes" id="UP000241890"/>
    </source>
</evidence>
<evidence type="ECO:0000256" key="7">
    <source>
        <dbReference type="ARBA" id="ARBA00047899"/>
    </source>
</evidence>
<evidence type="ECO:0000256" key="8">
    <source>
        <dbReference type="ARBA" id="ARBA00048679"/>
    </source>
</evidence>
<keyword evidence="5 12" id="KW-0418">Kinase</keyword>
<dbReference type="SUPFAM" id="SSF56112">
    <property type="entry name" value="Protein kinase-like (PK-like)"/>
    <property type="match status" value="1"/>
</dbReference>
<comment type="caution">
    <text evidence="12">The sequence shown here is derived from an EMBL/GenBank/DDBJ whole genome shotgun (WGS) entry which is preliminary data.</text>
</comment>
<evidence type="ECO:0000256" key="5">
    <source>
        <dbReference type="ARBA" id="ARBA00022777"/>
    </source>
</evidence>
<keyword evidence="4" id="KW-0547">Nucleotide-binding</keyword>
<dbReference type="InterPro" id="IPR000719">
    <property type="entry name" value="Prot_kinase_dom"/>
</dbReference>
<sequence>MSWAAATGLKDSRPKAKPVKAYGRKNRVGGATGRLRKDTEKWTEALRAGSVDVIENDVQVAAARKNRTSVVGATQGTGKSSHVLASRDVNTEAAHSASSSSTKRKESKKPKARSNAQRQDETFAEPAPPTKPTALVTTSRLGHKARQSVKRTVAKLGPSLAWAADSNDATHVIVSNKDDAPAGLTVLLALARGAYIVGESWLDACKSGQTIASPEGHEAEQQCPGASKLRIAKAEAKLEKCLLAGLSCFCEDRCGTSNDKDCESNVVADSKLSLLVKACNGTIASTRAKADLCICADETIDDDLWDASGVLQCSRAWLAERLRHGDLVRDHLGDLREKQNERWRSRLRTRTFASDSILENVLSYLSESQLLGDTVAVSKRWARASRVCAMRTSVRAVRRMCELLDSNDEILDLVGRADRKKRNELPIWQCAAGLARNFPRGKFLSQGSYKKVFKVWCASAQREEALSVMEYGSILRNASVAVVAQEVDVAVQVSELVSRGICANFIETYQVFQTETPPLETIWGSSASRDDATDDVKSVASLESESEGRYCIFQYIRMELCAHGDCEEYLKTCPDALLAVDATLGLFSQMVFALLIGHRELGLRHYDIKLLNYFISDGATDSTSYCMRVNDGLTLEDASSGLVAKLADYGTAYTGPSAAQSLCVDHFTTLENAPPEFMMLGDAASPECADAFALGLCMLHLFTGACPYEEMMASVRCPIGVKRVLKRIWANSPAVEETESESGETSSKVSRSTSRTHEESEEEAEKETKKMDEKDNETNTRASWSILQQVCCDDPEDTLHDTLYRYVVLLGLPEQDSTLGSSEVGQALHSLLAPKGSKRTTKAMEQFELDRAQFALESGEHPLIARAASRLASVPGSMKLLQGLMAWNPEDRFSDYEQVLKHEALERLELQVK</sequence>
<dbReference type="PROSITE" id="PS50011">
    <property type="entry name" value="PROTEIN_KINASE_DOM"/>
    <property type="match status" value="1"/>
</dbReference>
<keyword evidence="13" id="KW-1185">Reference proteome</keyword>
<dbReference type="InterPro" id="IPR053235">
    <property type="entry name" value="Ser_Thr_kinase"/>
</dbReference>
<comment type="catalytic activity">
    <reaction evidence="8">
        <text>L-seryl-[protein] + ATP = O-phospho-L-seryl-[protein] + ADP + H(+)</text>
        <dbReference type="Rhea" id="RHEA:17989"/>
        <dbReference type="Rhea" id="RHEA-COMP:9863"/>
        <dbReference type="Rhea" id="RHEA-COMP:11604"/>
        <dbReference type="ChEBI" id="CHEBI:15378"/>
        <dbReference type="ChEBI" id="CHEBI:29999"/>
        <dbReference type="ChEBI" id="CHEBI:30616"/>
        <dbReference type="ChEBI" id="CHEBI:83421"/>
        <dbReference type="ChEBI" id="CHEBI:456216"/>
        <dbReference type="EC" id="2.7.11.1"/>
    </reaction>
</comment>
<feature type="compositionally biased region" description="Polar residues" evidence="9">
    <location>
        <begin position="68"/>
        <end position="80"/>
    </location>
</feature>
<keyword evidence="6" id="KW-0067">ATP-binding</keyword>
<evidence type="ECO:0000256" key="2">
    <source>
        <dbReference type="ARBA" id="ARBA00022527"/>
    </source>
</evidence>
<reference evidence="12 13" key="1">
    <citation type="submission" date="2017-12" db="EMBL/GenBank/DDBJ databases">
        <title>Sequencing, de novo assembly and annotation of complete genome of a new Thraustochytrid species, strain FCC1311.</title>
        <authorList>
            <person name="Sedici K."/>
            <person name="Godart F."/>
            <person name="Aiese Cigliano R."/>
            <person name="Sanseverino W."/>
            <person name="Barakat M."/>
            <person name="Ortet P."/>
            <person name="Marechal E."/>
            <person name="Cagnac O."/>
            <person name="Amato A."/>
        </authorList>
    </citation>
    <scope>NUCLEOTIDE SEQUENCE [LARGE SCALE GENOMIC DNA]</scope>
</reference>
<keyword evidence="3" id="KW-0808">Transferase</keyword>
<dbReference type="CDD" id="cd00027">
    <property type="entry name" value="BRCT"/>
    <property type="match status" value="1"/>
</dbReference>
<gene>
    <name evidence="12" type="ORF">FCC1311_109482</name>
</gene>
<evidence type="ECO:0000256" key="6">
    <source>
        <dbReference type="ARBA" id="ARBA00022840"/>
    </source>
</evidence>
<evidence type="ECO:0000259" key="11">
    <source>
        <dbReference type="PROSITE" id="PS50172"/>
    </source>
</evidence>
<feature type="compositionally biased region" description="Basic residues" evidence="9">
    <location>
        <begin position="15"/>
        <end position="27"/>
    </location>
</feature>
<evidence type="ECO:0000256" key="9">
    <source>
        <dbReference type="SAM" id="MobiDB-lite"/>
    </source>
</evidence>
<dbReference type="SMART" id="SM00220">
    <property type="entry name" value="S_TKc"/>
    <property type="match status" value="1"/>
</dbReference>
<accession>A0A2R5GV53</accession>
<dbReference type="PANTHER" id="PTHR24361:SF433">
    <property type="entry name" value="PROTEIN KINASE DOMAIN-CONTAINING PROTEIN"/>
    <property type="match status" value="1"/>
</dbReference>
<dbReference type="OrthoDB" id="194690at2759"/>
<dbReference type="PROSITE" id="PS00108">
    <property type="entry name" value="PROTEIN_KINASE_ST"/>
    <property type="match status" value="1"/>
</dbReference>
<feature type="compositionally biased region" description="Low complexity" evidence="9">
    <location>
        <begin position="743"/>
        <end position="753"/>
    </location>
</feature>
<dbReference type="AlphaFoldDB" id="A0A2R5GV53"/>
<dbReference type="InParanoid" id="A0A2R5GV53"/>
<evidence type="ECO:0000256" key="3">
    <source>
        <dbReference type="ARBA" id="ARBA00022679"/>
    </source>
</evidence>
<evidence type="ECO:0000256" key="4">
    <source>
        <dbReference type="ARBA" id="ARBA00022741"/>
    </source>
</evidence>
<dbReference type="Gene3D" id="1.10.510.10">
    <property type="entry name" value="Transferase(Phosphotransferase) domain 1"/>
    <property type="match status" value="1"/>
</dbReference>
<feature type="domain" description="Protein kinase" evidence="10">
    <location>
        <begin position="438"/>
        <end position="905"/>
    </location>
</feature>
<dbReference type="PANTHER" id="PTHR24361">
    <property type="entry name" value="MITOGEN-ACTIVATED KINASE KINASE KINASE"/>
    <property type="match status" value="1"/>
</dbReference>
<dbReference type="Proteomes" id="UP000241890">
    <property type="component" value="Unassembled WGS sequence"/>
</dbReference>
<name>A0A2R5GV53_9STRA</name>
<evidence type="ECO:0000313" key="12">
    <source>
        <dbReference type="EMBL" id="GBG34726.1"/>
    </source>
</evidence>
<dbReference type="GO" id="GO:0005737">
    <property type="term" value="C:cytoplasm"/>
    <property type="evidence" value="ECO:0007669"/>
    <property type="project" value="TreeGrafter"/>
</dbReference>
<evidence type="ECO:0000256" key="1">
    <source>
        <dbReference type="ARBA" id="ARBA00012513"/>
    </source>
</evidence>
<dbReference type="GO" id="GO:0004674">
    <property type="term" value="F:protein serine/threonine kinase activity"/>
    <property type="evidence" value="ECO:0007669"/>
    <property type="project" value="UniProtKB-KW"/>
</dbReference>
<feature type="region of interest" description="Disordered" evidence="9">
    <location>
        <begin position="733"/>
        <end position="778"/>
    </location>
</feature>
<dbReference type="Gene3D" id="3.40.50.10190">
    <property type="entry name" value="BRCT domain"/>
    <property type="match status" value="1"/>
</dbReference>
<dbReference type="SUPFAM" id="SSF52113">
    <property type="entry name" value="BRCT domain"/>
    <property type="match status" value="1"/>
</dbReference>
<feature type="compositionally biased region" description="Basic and acidic residues" evidence="9">
    <location>
        <begin position="766"/>
        <end position="778"/>
    </location>
</feature>
<feature type="region of interest" description="Disordered" evidence="9">
    <location>
        <begin position="1"/>
        <end position="39"/>
    </location>
</feature>
<dbReference type="PROSITE" id="PS50172">
    <property type="entry name" value="BRCT"/>
    <property type="match status" value="1"/>
</dbReference>
<dbReference type="EMBL" id="BEYU01000211">
    <property type="protein sequence ID" value="GBG34726.1"/>
    <property type="molecule type" value="Genomic_DNA"/>
</dbReference>
<feature type="domain" description="BRCT" evidence="11">
    <location>
        <begin position="125"/>
        <end position="219"/>
    </location>
</feature>
<feature type="compositionally biased region" description="Low complexity" evidence="9">
    <location>
        <begin position="91"/>
        <end position="101"/>
    </location>
</feature>
<dbReference type="InterPro" id="IPR001357">
    <property type="entry name" value="BRCT_dom"/>
</dbReference>
<dbReference type="EC" id="2.7.11.1" evidence="1"/>
<organism evidence="12 13">
    <name type="scientific">Hondaea fermentalgiana</name>
    <dbReference type="NCBI Taxonomy" id="2315210"/>
    <lineage>
        <taxon>Eukaryota</taxon>
        <taxon>Sar</taxon>
        <taxon>Stramenopiles</taxon>
        <taxon>Bigyra</taxon>
        <taxon>Labyrinthulomycetes</taxon>
        <taxon>Thraustochytrida</taxon>
        <taxon>Thraustochytriidae</taxon>
        <taxon>Hondaea</taxon>
    </lineage>
</organism>
<feature type="region of interest" description="Disordered" evidence="9">
    <location>
        <begin position="66"/>
        <end position="148"/>
    </location>
</feature>
<dbReference type="InterPro" id="IPR008271">
    <property type="entry name" value="Ser/Thr_kinase_AS"/>
</dbReference>
<dbReference type="InterPro" id="IPR011009">
    <property type="entry name" value="Kinase-like_dom_sf"/>
</dbReference>
<proteinExistence type="predicted"/>
<dbReference type="GO" id="GO:0005524">
    <property type="term" value="F:ATP binding"/>
    <property type="evidence" value="ECO:0007669"/>
    <property type="project" value="UniProtKB-KW"/>
</dbReference>
<protein>
    <recommendedName>
        <fullName evidence="1">non-specific serine/threonine protein kinase</fullName>
        <ecNumber evidence="1">2.7.11.1</ecNumber>
    </recommendedName>
</protein>
<evidence type="ECO:0000259" key="10">
    <source>
        <dbReference type="PROSITE" id="PS50011"/>
    </source>
</evidence>
<keyword evidence="2" id="KW-0723">Serine/threonine-protein kinase</keyword>